<keyword evidence="1" id="KW-0732">Signal</keyword>
<dbReference type="PANTHER" id="PTHR47273:SF6">
    <property type="entry name" value="POLLEN OLE E 1 ALLERGEN AND EXTENSIN FAMILY PROTEIN"/>
    <property type="match status" value="1"/>
</dbReference>
<accession>A0A200RBU2</accession>
<proteinExistence type="predicted"/>
<protein>
    <submittedName>
        <fullName evidence="2">Pollen Ole e 1 allergen/extensin</fullName>
    </submittedName>
</protein>
<dbReference type="Pfam" id="PF01190">
    <property type="entry name" value="Pollen_Ole_e_1"/>
    <property type="match status" value="1"/>
</dbReference>
<comment type="caution">
    <text evidence="2">The sequence shown here is derived from an EMBL/GenBank/DDBJ whole genome shotgun (WGS) entry which is preliminary data.</text>
</comment>
<dbReference type="EMBL" id="MVGT01000146">
    <property type="protein sequence ID" value="OVA20136.1"/>
    <property type="molecule type" value="Genomic_DNA"/>
</dbReference>
<feature type="chain" id="PRO_5012555335" evidence="1">
    <location>
        <begin position="31"/>
        <end position="200"/>
    </location>
</feature>
<organism evidence="2 3">
    <name type="scientific">Macleaya cordata</name>
    <name type="common">Five-seeded plume-poppy</name>
    <name type="synonym">Bocconia cordata</name>
    <dbReference type="NCBI Taxonomy" id="56857"/>
    <lineage>
        <taxon>Eukaryota</taxon>
        <taxon>Viridiplantae</taxon>
        <taxon>Streptophyta</taxon>
        <taxon>Embryophyta</taxon>
        <taxon>Tracheophyta</taxon>
        <taxon>Spermatophyta</taxon>
        <taxon>Magnoliopsida</taxon>
        <taxon>Ranunculales</taxon>
        <taxon>Papaveraceae</taxon>
        <taxon>Papaveroideae</taxon>
        <taxon>Macleaya</taxon>
    </lineage>
</organism>
<dbReference type="Proteomes" id="UP000195402">
    <property type="component" value="Unassembled WGS sequence"/>
</dbReference>
<evidence type="ECO:0000256" key="1">
    <source>
        <dbReference type="SAM" id="SignalP"/>
    </source>
</evidence>
<dbReference type="FunCoup" id="A0A200RBU2">
    <property type="interactions" value="696"/>
</dbReference>
<sequence>MIMSSFPVMLFLFIFLLLLLLFVHQHSVEAGRENPLLESVSSRTDMVQLAGYGEEKLSSVLVSGTVLCKACLDGETQLPAWPVTDASVGVTCKTSTGGKRRNQQQVSRAQGITDEYGDFMIDLPSHIHALPNLEKACTVRVIRLPKKSPCSHGRVFVRKPNKGIRLSSVGDSIRMYTAGSITLKQPSWRECARDTEEKTS</sequence>
<gene>
    <name evidence="2" type="ORF">BVC80_1663g27</name>
</gene>
<dbReference type="OrthoDB" id="744797at2759"/>
<dbReference type="AlphaFoldDB" id="A0A200RBU2"/>
<keyword evidence="3" id="KW-1185">Reference proteome</keyword>
<evidence type="ECO:0000313" key="2">
    <source>
        <dbReference type="EMBL" id="OVA20136.1"/>
    </source>
</evidence>
<dbReference type="OMA" id="ACHQRRR"/>
<feature type="signal peptide" evidence="1">
    <location>
        <begin position="1"/>
        <end position="30"/>
    </location>
</feature>
<evidence type="ECO:0000313" key="3">
    <source>
        <dbReference type="Proteomes" id="UP000195402"/>
    </source>
</evidence>
<dbReference type="STRING" id="56857.A0A200RBU2"/>
<reference evidence="2 3" key="1">
    <citation type="journal article" date="2017" name="Mol. Plant">
        <title>The Genome of Medicinal Plant Macleaya cordata Provides New Insights into Benzylisoquinoline Alkaloids Metabolism.</title>
        <authorList>
            <person name="Liu X."/>
            <person name="Liu Y."/>
            <person name="Huang P."/>
            <person name="Ma Y."/>
            <person name="Qing Z."/>
            <person name="Tang Q."/>
            <person name="Cao H."/>
            <person name="Cheng P."/>
            <person name="Zheng Y."/>
            <person name="Yuan Z."/>
            <person name="Zhou Y."/>
            <person name="Liu J."/>
            <person name="Tang Z."/>
            <person name="Zhuo Y."/>
            <person name="Zhang Y."/>
            <person name="Yu L."/>
            <person name="Huang J."/>
            <person name="Yang P."/>
            <person name="Peng Q."/>
            <person name="Zhang J."/>
            <person name="Jiang W."/>
            <person name="Zhang Z."/>
            <person name="Lin K."/>
            <person name="Ro D.K."/>
            <person name="Chen X."/>
            <person name="Xiong X."/>
            <person name="Shang Y."/>
            <person name="Huang S."/>
            <person name="Zeng J."/>
        </authorList>
    </citation>
    <scope>NUCLEOTIDE SEQUENCE [LARGE SCALE GENOMIC DNA]</scope>
    <source>
        <strain evidence="3">cv. BLH2017</strain>
        <tissue evidence="2">Root</tissue>
    </source>
</reference>
<name>A0A200RBU2_MACCD</name>
<dbReference type="PANTHER" id="PTHR47273">
    <property type="entry name" value="EXPRESSED PROTEIN"/>
    <property type="match status" value="1"/>
</dbReference>
<dbReference type="InParanoid" id="A0A200RBU2"/>